<dbReference type="EMBL" id="JAENGY010000177">
    <property type="protein sequence ID" value="KAG6970586.1"/>
    <property type="molecule type" value="Genomic_DNA"/>
</dbReference>
<evidence type="ECO:0000313" key="1">
    <source>
        <dbReference type="EMBL" id="KAG6970586.1"/>
    </source>
</evidence>
<protein>
    <submittedName>
        <fullName evidence="1">Uncharacterized protein</fullName>
    </submittedName>
</protein>
<dbReference type="AlphaFoldDB" id="A0A8J5MHW5"/>
<keyword evidence="2" id="KW-1185">Reference proteome</keyword>
<dbReference type="Proteomes" id="UP000709295">
    <property type="component" value="Unassembled WGS sequence"/>
</dbReference>
<organism evidence="1 2">
    <name type="scientific">Phytophthora aleatoria</name>
    <dbReference type="NCBI Taxonomy" id="2496075"/>
    <lineage>
        <taxon>Eukaryota</taxon>
        <taxon>Sar</taxon>
        <taxon>Stramenopiles</taxon>
        <taxon>Oomycota</taxon>
        <taxon>Peronosporomycetes</taxon>
        <taxon>Peronosporales</taxon>
        <taxon>Peronosporaceae</taxon>
        <taxon>Phytophthora</taxon>
    </lineage>
</organism>
<feature type="non-terminal residue" evidence="1">
    <location>
        <position position="59"/>
    </location>
</feature>
<reference evidence="1" key="1">
    <citation type="submission" date="2021-01" db="EMBL/GenBank/DDBJ databases">
        <title>Phytophthora aleatoria, a newly-described species from Pinus radiata is distinct from Phytophthora cactorum isolates based on comparative genomics.</title>
        <authorList>
            <person name="Mcdougal R."/>
            <person name="Panda P."/>
            <person name="Williams N."/>
            <person name="Studholme D.J."/>
        </authorList>
    </citation>
    <scope>NUCLEOTIDE SEQUENCE</scope>
    <source>
        <strain evidence="1">NZFS 4037</strain>
    </source>
</reference>
<comment type="caution">
    <text evidence="1">The sequence shown here is derived from an EMBL/GenBank/DDBJ whole genome shotgun (WGS) entry which is preliminary data.</text>
</comment>
<evidence type="ECO:0000313" key="2">
    <source>
        <dbReference type="Proteomes" id="UP000709295"/>
    </source>
</evidence>
<proteinExistence type="predicted"/>
<name>A0A8J5MHW5_9STRA</name>
<gene>
    <name evidence="1" type="ORF">JG688_00004796</name>
</gene>
<sequence length="59" mass="6235">MHEEHPLAILAEQKIADKATCGIESAEADALRVLDTTTADINEDDDDTTTGIPSGLPVD</sequence>
<accession>A0A8J5MHW5</accession>